<evidence type="ECO:0000259" key="14">
    <source>
        <dbReference type="Pfam" id="PF00912"/>
    </source>
</evidence>
<evidence type="ECO:0000256" key="4">
    <source>
        <dbReference type="ARBA" id="ARBA00022645"/>
    </source>
</evidence>
<evidence type="ECO:0000256" key="9">
    <source>
        <dbReference type="ARBA" id="ARBA00023268"/>
    </source>
</evidence>
<evidence type="ECO:0000313" key="17">
    <source>
        <dbReference type="Proteomes" id="UP001466331"/>
    </source>
</evidence>
<protein>
    <recommendedName>
        <fullName evidence="10">peptidoglycan glycosyltransferase</fullName>
        <ecNumber evidence="10">2.4.99.28</ecNumber>
    </recommendedName>
</protein>
<evidence type="ECO:0000256" key="3">
    <source>
        <dbReference type="ARBA" id="ARBA00007739"/>
    </source>
</evidence>
<evidence type="ECO:0000259" key="15">
    <source>
        <dbReference type="Pfam" id="PF06832"/>
    </source>
</evidence>
<gene>
    <name evidence="16" type="primary">pbpC</name>
    <name evidence="16" type="ORF">WKV44_00415</name>
</gene>
<keyword evidence="12" id="KW-1133">Transmembrane helix</keyword>
<dbReference type="InterPro" id="IPR009647">
    <property type="entry name" value="PBP_C"/>
</dbReference>
<dbReference type="PANTHER" id="PTHR32282">
    <property type="entry name" value="BINDING PROTEIN TRANSPEPTIDASE, PUTATIVE-RELATED"/>
    <property type="match status" value="1"/>
</dbReference>
<dbReference type="Pfam" id="PF06832">
    <property type="entry name" value="BiPBP_C"/>
    <property type="match status" value="1"/>
</dbReference>
<feature type="transmembrane region" description="Helical" evidence="12">
    <location>
        <begin position="37"/>
        <end position="63"/>
    </location>
</feature>
<dbReference type="Gene3D" id="3.40.710.10">
    <property type="entry name" value="DD-peptidase/beta-lactamase superfamily"/>
    <property type="match status" value="1"/>
</dbReference>
<evidence type="ECO:0000256" key="1">
    <source>
        <dbReference type="ARBA" id="ARBA00004752"/>
    </source>
</evidence>
<comment type="similarity">
    <text evidence="2">In the C-terminal section; belongs to the transpeptidase family.</text>
</comment>
<accession>A0ABU9U8K8</accession>
<keyword evidence="8" id="KW-0378">Hydrolase</keyword>
<keyword evidence="12" id="KW-0472">Membrane</keyword>
<keyword evidence="17" id="KW-1185">Reference proteome</keyword>
<comment type="catalytic activity">
    <reaction evidence="11">
        <text>[GlcNAc-(1-&gt;4)-Mur2Ac(oyl-L-Ala-gamma-D-Glu-L-Lys-D-Ala-D-Ala)](n)-di-trans,octa-cis-undecaprenyl diphosphate + beta-D-GlcNAc-(1-&gt;4)-Mur2Ac(oyl-L-Ala-gamma-D-Glu-L-Lys-D-Ala-D-Ala)-di-trans,octa-cis-undecaprenyl diphosphate = [GlcNAc-(1-&gt;4)-Mur2Ac(oyl-L-Ala-gamma-D-Glu-L-Lys-D-Ala-D-Ala)](n+1)-di-trans,octa-cis-undecaprenyl diphosphate + di-trans,octa-cis-undecaprenyl diphosphate + H(+)</text>
        <dbReference type="Rhea" id="RHEA:23708"/>
        <dbReference type="Rhea" id="RHEA-COMP:9602"/>
        <dbReference type="Rhea" id="RHEA-COMP:9603"/>
        <dbReference type="ChEBI" id="CHEBI:15378"/>
        <dbReference type="ChEBI" id="CHEBI:58405"/>
        <dbReference type="ChEBI" id="CHEBI:60033"/>
        <dbReference type="ChEBI" id="CHEBI:78435"/>
        <dbReference type="EC" id="2.4.99.28"/>
    </reaction>
</comment>
<evidence type="ECO:0000256" key="12">
    <source>
        <dbReference type="SAM" id="Phobius"/>
    </source>
</evidence>
<dbReference type="Proteomes" id="UP001466331">
    <property type="component" value="Unassembled WGS sequence"/>
</dbReference>
<dbReference type="InterPro" id="IPR001264">
    <property type="entry name" value="Glyco_trans_51"/>
</dbReference>
<evidence type="ECO:0000313" key="16">
    <source>
        <dbReference type="EMBL" id="MEM5947000.1"/>
    </source>
</evidence>
<dbReference type="InterPro" id="IPR011815">
    <property type="entry name" value="PBP_1c"/>
</dbReference>
<dbReference type="SUPFAM" id="SSF53955">
    <property type="entry name" value="Lysozyme-like"/>
    <property type="match status" value="1"/>
</dbReference>
<dbReference type="InterPro" id="IPR050396">
    <property type="entry name" value="Glycosyltr_51/Transpeptidase"/>
</dbReference>
<comment type="similarity">
    <text evidence="3">In the N-terminal section; belongs to the glycosyltransferase 51 family.</text>
</comment>
<keyword evidence="12" id="KW-0812">Transmembrane</keyword>
<dbReference type="NCBIfam" id="TIGR02073">
    <property type="entry name" value="PBP_1c"/>
    <property type="match status" value="1"/>
</dbReference>
<evidence type="ECO:0000256" key="8">
    <source>
        <dbReference type="ARBA" id="ARBA00022801"/>
    </source>
</evidence>
<feature type="domain" description="Glycosyl transferase family 51" evidence="14">
    <location>
        <begin position="95"/>
        <end position="258"/>
    </location>
</feature>
<dbReference type="EC" id="2.4.99.28" evidence="10"/>
<dbReference type="EMBL" id="JBCHKQ010000001">
    <property type="protein sequence ID" value="MEM5947000.1"/>
    <property type="molecule type" value="Genomic_DNA"/>
</dbReference>
<dbReference type="InterPro" id="IPR012338">
    <property type="entry name" value="Beta-lactam/transpept-like"/>
</dbReference>
<keyword evidence="5" id="KW-0645">Protease</keyword>
<evidence type="ECO:0000256" key="5">
    <source>
        <dbReference type="ARBA" id="ARBA00022670"/>
    </source>
</evidence>
<dbReference type="InterPro" id="IPR001460">
    <property type="entry name" value="PCN-bd_Tpept"/>
</dbReference>
<evidence type="ECO:0000259" key="13">
    <source>
        <dbReference type="Pfam" id="PF00905"/>
    </source>
</evidence>
<keyword evidence="7" id="KW-0808">Transferase</keyword>
<dbReference type="PANTHER" id="PTHR32282:SF15">
    <property type="entry name" value="PENICILLIN-BINDING PROTEIN 1C"/>
    <property type="match status" value="1"/>
</dbReference>
<dbReference type="Gene3D" id="1.10.3810.10">
    <property type="entry name" value="Biosynthetic peptidoglycan transglycosylase-like"/>
    <property type="match status" value="1"/>
</dbReference>
<keyword evidence="4" id="KW-0121">Carboxypeptidase</keyword>
<dbReference type="InterPro" id="IPR023346">
    <property type="entry name" value="Lysozyme-like_dom_sf"/>
</dbReference>
<sequence length="817" mass="92361">MKSGQKVRHSLQKYLKQINKLLDTQIAGENISPLPFLYLRTIITSLSLFLSVFFLIIYTLFYWPLPDKLFDDPYCTVIKDRNNRIIQTMIADDMQWRFPAPDKLPQKYIEALIRYEDKRFYLHGGIDSVAILRAIKLNTSKGAIISGGSTITMQLARLARKGQARTIIEKIIEAWMAIRIERKYSKEEILRLYASHAPFGGNIVGIEAAAWRYFARQLNDLSWAESAFLAVLPQDPALFFQPHGKEEIRKKRDFLLTRLWVEGKIDKDFLNLSYQEEIPDKLYDFPTLAPHLLVRAIEDGQRGKIIKSTIEASLQTEVKRIVDQYYTELMHNNVHNAAALVVDLATGEVLAYIGNTPEKDPDYGGKVDCISAKRSPGSTLKPFLYAMALTSGEILPTQLLPDIPISFGGFSPRNFHRTYYGIVGADKALTESLNIPFSILTARYGYRRFYSMLQRLGLRLPFPPDHYGLSIILGGVDISLWELSQLYAGLGRSARGEYDEPFFSHTYIMDKKPAVLGEATKNIIDKPSAVITLNTLKDLARPGIEASWDIFARRKKIAWKTGTSWGQRDAWAIGLTPHYLVAVWVGNATGEGNPVLLGAKKAAPLLFNIFRSLPFEDDWFTIEKEELYPVEICTESGMRAGSDCPTTKISWLPPAAAESELCKYHKLLHLDAEGKHQVDSSTYPVSLMQHKSWFILPPLQAYYYQKSGHPYQEPPPILGQQKNTVEIGYPSPGAVLYIPIDLDGKREQVVAEAACQTDSPLYWHLDGKYLGVTTREHSFLLSPPAGEHRLYIIDNKGNSASVEFTVKETIAEQKKAR</sequence>
<evidence type="ECO:0000256" key="10">
    <source>
        <dbReference type="ARBA" id="ARBA00044770"/>
    </source>
</evidence>
<dbReference type="Pfam" id="PF00912">
    <property type="entry name" value="Transgly"/>
    <property type="match status" value="1"/>
</dbReference>
<evidence type="ECO:0000256" key="11">
    <source>
        <dbReference type="ARBA" id="ARBA00049902"/>
    </source>
</evidence>
<comment type="pathway">
    <text evidence="1">Cell wall biogenesis; peptidoglycan biosynthesis.</text>
</comment>
<feature type="domain" description="Penicillin-binding C-terminal" evidence="15">
    <location>
        <begin position="720"/>
        <end position="804"/>
    </location>
</feature>
<keyword evidence="6" id="KW-0328">Glycosyltransferase</keyword>
<reference evidence="16 17" key="1">
    <citation type="submission" date="2024-03" db="EMBL/GenBank/DDBJ databases">
        <title>Ignisphaera cupida sp. nov., a hyperthermophilic hydrolytic archaeon from a hot spring of Kamchatka, and proposal of Ignisphaeraceae fam. nov.</title>
        <authorList>
            <person name="Podosokorskaya O.A."/>
            <person name="Elcheninov A.G."/>
            <person name="Maltseva A.I."/>
            <person name="Zayulina K.S."/>
            <person name="Novikov A."/>
            <person name="Merkel A.Y."/>
        </authorList>
    </citation>
    <scope>NUCLEOTIDE SEQUENCE [LARGE SCALE GENOMIC DNA]</scope>
    <source>
        <strain evidence="16 17">38H-sp</strain>
    </source>
</reference>
<evidence type="ECO:0000256" key="7">
    <source>
        <dbReference type="ARBA" id="ARBA00022679"/>
    </source>
</evidence>
<dbReference type="InterPro" id="IPR036950">
    <property type="entry name" value="PBP_transglycosylase"/>
</dbReference>
<keyword evidence="9" id="KW-0511">Multifunctional enzyme</keyword>
<name>A0ABU9U8K8_9SPIR</name>
<dbReference type="Pfam" id="PF00905">
    <property type="entry name" value="Transpeptidase"/>
    <property type="match status" value="1"/>
</dbReference>
<evidence type="ECO:0000256" key="6">
    <source>
        <dbReference type="ARBA" id="ARBA00022676"/>
    </source>
</evidence>
<evidence type="ECO:0000256" key="2">
    <source>
        <dbReference type="ARBA" id="ARBA00007090"/>
    </source>
</evidence>
<dbReference type="RefSeq" id="WP_420068454.1">
    <property type="nucleotide sequence ID" value="NZ_JBCHKQ010000001.1"/>
</dbReference>
<feature type="domain" description="Penicillin-binding protein transpeptidase" evidence="13">
    <location>
        <begin position="338"/>
        <end position="464"/>
    </location>
</feature>
<organism evidence="16 17">
    <name type="scientific">Rarispira pelagica</name>
    <dbReference type="NCBI Taxonomy" id="3141764"/>
    <lineage>
        <taxon>Bacteria</taxon>
        <taxon>Pseudomonadati</taxon>
        <taxon>Spirochaetota</taxon>
        <taxon>Spirochaetia</taxon>
        <taxon>Winmispirales</taxon>
        <taxon>Winmispiraceae</taxon>
        <taxon>Rarispira</taxon>
    </lineage>
</organism>
<dbReference type="SUPFAM" id="SSF56601">
    <property type="entry name" value="beta-lactamase/transpeptidase-like"/>
    <property type="match status" value="1"/>
</dbReference>
<proteinExistence type="inferred from homology"/>
<comment type="caution">
    <text evidence="16">The sequence shown here is derived from an EMBL/GenBank/DDBJ whole genome shotgun (WGS) entry which is preliminary data.</text>
</comment>